<protein>
    <submittedName>
        <fullName evidence="1">Uncharacterized protein</fullName>
    </submittedName>
</protein>
<reference evidence="1" key="1">
    <citation type="submission" date="2019-08" db="EMBL/GenBank/DDBJ databases">
        <authorList>
            <person name="Kucharzyk K."/>
            <person name="Murdoch R.W."/>
            <person name="Higgins S."/>
            <person name="Loffler F."/>
        </authorList>
    </citation>
    <scope>NUCLEOTIDE SEQUENCE</scope>
</reference>
<evidence type="ECO:0000313" key="1">
    <source>
        <dbReference type="EMBL" id="MPM82472.1"/>
    </source>
</evidence>
<comment type="caution">
    <text evidence="1">The sequence shown here is derived from an EMBL/GenBank/DDBJ whole genome shotgun (WGS) entry which is preliminary data.</text>
</comment>
<gene>
    <name evidence="1" type="ORF">SDC9_129533</name>
</gene>
<dbReference type="AlphaFoldDB" id="A0A645D104"/>
<accession>A0A645D104</accession>
<name>A0A645D104_9ZZZZ</name>
<sequence length="78" mass="8247">MIPISAERTTGGVQPEIKAYKIMAVAAQAAIIPCRTLSKDPSKKITAATKAICVPETDRMWTIPVVAKLAITSLGIPV</sequence>
<dbReference type="EMBL" id="VSSQ01031550">
    <property type="protein sequence ID" value="MPM82472.1"/>
    <property type="molecule type" value="Genomic_DNA"/>
</dbReference>
<proteinExistence type="predicted"/>
<organism evidence="1">
    <name type="scientific">bioreactor metagenome</name>
    <dbReference type="NCBI Taxonomy" id="1076179"/>
    <lineage>
        <taxon>unclassified sequences</taxon>
        <taxon>metagenomes</taxon>
        <taxon>ecological metagenomes</taxon>
    </lineage>
</organism>